<comment type="caution">
    <text evidence="1">The sequence shown here is derived from an EMBL/GenBank/DDBJ whole genome shotgun (WGS) entry which is preliminary data.</text>
</comment>
<reference evidence="1 2" key="1">
    <citation type="submission" date="2015-01" db="EMBL/GenBank/DDBJ databases">
        <title>Evolution of Trichinella species and genotypes.</title>
        <authorList>
            <person name="Korhonen P.K."/>
            <person name="Edoardo P."/>
            <person name="Giuseppe L.R."/>
            <person name="Gasser R.B."/>
        </authorList>
    </citation>
    <scope>NUCLEOTIDE SEQUENCE [LARGE SCALE GENOMIC DNA]</scope>
    <source>
        <strain evidence="1">ISS1980</strain>
    </source>
</reference>
<dbReference type="EMBL" id="JYDO01000027">
    <property type="protein sequence ID" value="KRZ76552.1"/>
    <property type="molecule type" value="Genomic_DNA"/>
</dbReference>
<organism evidence="1 2">
    <name type="scientific">Trichinella papuae</name>
    <dbReference type="NCBI Taxonomy" id="268474"/>
    <lineage>
        <taxon>Eukaryota</taxon>
        <taxon>Metazoa</taxon>
        <taxon>Ecdysozoa</taxon>
        <taxon>Nematoda</taxon>
        <taxon>Enoplea</taxon>
        <taxon>Dorylaimia</taxon>
        <taxon>Trichinellida</taxon>
        <taxon>Trichinellidae</taxon>
        <taxon>Trichinella</taxon>
    </lineage>
</organism>
<accession>A0A0V1MXP0</accession>
<dbReference type="AlphaFoldDB" id="A0A0V1MXP0"/>
<protein>
    <submittedName>
        <fullName evidence="1">Uncharacterized protein</fullName>
    </submittedName>
</protein>
<evidence type="ECO:0000313" key="2">
    <source>
        <dbReference type="Proteomes" id="UP000054843"/>
    </source>
</evidence>
<name>A0A0V1MXP0_9BILA</name>
<evidence type="ECO:0000313" key="1">
    <source>
        <dbReference type="EMBL" id="KRZ76552.1"/>
    </source>
</evidence>
<sequence>MKGKLILCNAAECGQISIILGYLELRSSARLAYTVCLLWKLMSPQNHHGKQISNFRNFKK</sequence>
<dbReference type="Proteomes" id="UP000054843">
    <property type="component" value="Unassembled WGS sequence"/>
</dbReference>
<gene>
    <name evidence="1" type="ORF">T10_10992</name>
</gene>
<keyword evidence="2" id="KW-1185">Reference proteome</keyword>
<proteinExistence type="predicted"/>